<feature type="region of interest" description="Disordered" evidence="1">
    <location>
        <begin position="374"/>
        <end position="403"/>
    </location>
</feature>
<evidence type="ECO:0000256" key="1">
    <source>
        <dbReference type="SAM" id="MobiDB-lite"/>
    </source>
</evidence>
<keyword evidence="3" id="KW-1185">Reference proteome</keyword>
<feature type="compositionally biased region" description="Acidic residues" evidence="1">
    <location>
        <begin position="716"/>
        <end position="726"/>
    </location>
</feature>
<feature type="region of interest" description="Disordered" evidence="1">
    <location>
        <begin position="485"/>
        <end position="514"/>
    </location>
</feature>
<dbReference type="AlphaFoldDB" id="C4R013"/>
<dbReference type="Gene3D" id="2.60.200.20">
    <property type="match status" value="1"/>
</dbReference>
<dbReference type="RefSeq" id="XP_002491117.1">
    <property type="nucleotide sequence ID" value="XM_002491072.1"/>
</dbReference>
<dbReference type="HOGENOM" id="CLU_377270_0_0_1"/>
<dbReference type="InParanoid" id="C4R013"/>
<feature type="region of interest" description="Disordered" evidence="1">
    <location>
        <begin position="663"/>
        <end position="735"/>
    </location>
</feature>
<proteinExistence type="predicted"/>
<accession>C4R013</accession>
<name>C4R013_KOMPG</name>
<feature type="compositionally biased region" description="Acidic residues" evidence="1">
    <location>
        <begin position="682"/>
        <end position="693"/>
    </location>
</feature>
<gene>
    <name evidence="2" type="ordered locus">PAS_chr2-1_0227</name>
</gene>
<feature type="region of interest" description="Disordered" evidence="1">
    <location>
        <begin position="335"/>
        <end position="361"/>
    </location>
</feature>
<evidence type="ECO:0000313" key="3">
    <source>
        <dbReference type="Proteomes" id="UP000000314"/>
    </source>
</evidence>
<dbReference type="GeneID" id="8198776"/>
<dbReference type="OrthoDB" id="4089711at2759"/>
<dbReference type="KEGG" id="ppa:PAS_chr2-1_0227"/>
<reference evidence="2 3" key="1">
    <citation type="journal article" date="2009" name="Nat. Biotechnol.">
        <title>Genome sequence of the recombinant protein production host Pichia pastoris.</title>
        <authorList>
            <person name="De Schutter K."/>
            <person name="Lin Y.C."/>
            <person name="Tiels P."/>
            <person name="Van Hecke A."/>
            <person name="Glinka S."/>
            <person name="Weber-Lehmann J."/>
            <person name="Rouze P."/>
            <person name="Van de Peer Y."/>
            <person name="Callewaert N."/>
        </authorList>
    </citation>
    <scope>NUCLEOTIDE SEQUENCE [LARGE SCALE GENOMIC DNA]</scope>
    <source>
        <strain evidence="3">GS115 / ATCC 20864</strain>
    </source>
</reference>
<feature type="compositionally biased region" description="Basic and acidic residues" evidence="1">
    <location>
        <begin position="378"/>
        <end position="392"/>
    </location>
</feature>
<evidence type="ECO:0008006" key="4">
    <source>
        <dbReference type="Google" id="ProtNLM"/>
    </source>
</evidence>
<sequence length="735" mass="84415">MWILIQDGQEHLLIPGKVYKLGRGSRTSEQSIIDFQCPQPYVSKLQLTISVDQPSSQEIQDPKHISRLLIQNVGQGKVHYSGKIYKAKKDPVDIPVDYNQESVTLELGNLTKEYISVRFKWVNTVLWYSRSDNEDRLDELFHLARSLDIRLVTNYVDNVTLFLQGSQHTSKLAKALIKAIPIVKFDYLKVLFERKGKLEDSFELPNVENYVPEATLRFNRGRYELFQGLYFLVSRKDSLFLDFVALAKGKLVVLDLEDPPEILSEKFGLKKLDPQKIICFKPSNEIEREDEHHKMKKLASYLGVKLVGNPQVMESILKVDSSMLLTKEPLNLDKKRQISEVSPPETNTTQPKRSRFKRREIKPLDAMELLSQQVLSQQHEKKPIESAQRGEEPSVATVKKESRFRRNRMKQIALEDMIDVSQPNILSTQHDDQEETQIEELNKPLGKATGQTTEVKLTTPIQEDQMVVETELPVKEHSIADGSGLVSQHEPKATPEPPSSLVSTTAQVSKAKKPKTYKYTDSQIDALNPNASSNNQQKLSSMIMQAKELKLKESIDDDIQELLEETTNDTREKLKIHSDETLFRKEKASVRSHVDKSPFHPEWKGRVNFKKFKRKDLQGSLISTKIYVPLVDCQIEKENEKEKVLTKELEFLNELNQPIQDLDSQFPDISGKHKGKRMFVAESDEESEMETEQFESRPRTKTRSSITSRNKPAEPDVIESDDDDDEPKFRFTTPS</sequence>
<evidence type="ECO:0000313" key="2">
    <source>
        <dbReference type="EMBL" id="CAY68837.1"/>
    </source>
</evidence>
<dbReference type="SMR" id="C4R013"/>
<protein>
    <recommendedName>
        <fullName evidence="4">Nibrin second BRCT domain-containing protein</fullName>
    </recommendedName>
</protein>
<organism evidence="2 3">
    <name type="scientific">Komagataella phaffii (strain GS115 / ATCC 20864)</name>
    <name type="common">Yeast</name>
    <name type="synonym">Pichia pastoris</name>
    <dbReference type="NCBI Taxonomy" id="644223"/>
    <lineage>
        <taxon>Eukaryota</taxon>
        <taxon>Fungi</taxon>
        <taxon>Dikarya</taxon>
        <taxon>Ascomycota</taxon>
        <taxon>Saccharomycotina</taxon>
        <taxon>Pichiomycetes</taxon>
        <taxon>Pichiales</taxon>
        <taxon>Pichiaceae</taxon>
        <taxon>Komagataella</taxon>
    </lineage>
</organism>
<dbReference type="Proteomes" id="UP000000314">
    <property type="component" value="Chromosome 2"/>
</dbReference>
<dbReference type="EMBL" id="FN392320">
    <property type="protein sequence ID" value="CAY68837.1"/>
    <property type="molecule type" value="Genomic_DNA"/>
</dbReference>